<dbReference type="SUPFAM" id="SSF53756">
    <property type="entry name" value="UDP-Glycosyltransferase/glycogen phosphorylase"/>
    <property type="match status" value="1"/>
</dbReference>
<dbReference type="STRING" id="1550241.MA03_07565"/>
<dbReference type="PANTHER" id="PTHR12526:SF625">
    <property type="entry name" value="PHOSPHATIDYLINOSITOL GLYCAN-CLASS A"/>
    <property type="match status" value="1"/>
</dbReference>
<accession>A0A0F7CLB6</accession>
<dbReference type="GeneID" id="25402078"/>
<dbReference type="HOGENOM" id="CLU_009583_0_3_2"/>
<evidence type="ECO:0000313" key="4">
    <source>
        <dbReference type="Proteomes" id="UP000067434"/>
    </source>
</evidence>
<evidence type="ECO:0000259" key="1">
    <source>
        <dbReference type="Pfam" id="PF00534"/>
    </source>
</evidence>
<dbReference type="OrthoDB" id="132546at2157"/>
<dbReference type="Gene3D" id="3.40.50.2000">
    <property type="entry name" value="Glycogen Phosphorylase B"/>
    <property type="match status" value="2"/>
</dbReference>
<dbReference type="CDD" id="cd03801">
    <property type="entry name" value="GT4_PimA-like"/>
    <property type="match status" value="1"/>
</dbReference>
<evidence type="ECO:0008006" key="5">
    <source>
        <dbReference type="Google" id="ProtNLM"/>
    </source>
</evidence>
<name>A0A0F7CLB6_9CREN</name>
<organism evidence="3 4">
    <name type="scientific">Infirmifilum uzonense</name>
    <dbReference type="NCBI Taxonomy" id="1550241"/>
    <lineage>
        <taxon>Archaea</taxon>
        <taxon>Thermoproteota</taxon>
        <taxon>Thermoprotei</taxon>
        <taxon>Thermofilales</taxon>
        <taxon>Thermofilaceae</taxon>
        <taxon>Infirmifilum</taxon>
    </lineage>
</organism>
<proteinExistence type="predicted"/>
<dbReference type="InterPro" id="IPR028098">
    <property type="entry name" value="Glyco_trans_4-like_N"/>
</dbReference>
<feature type="domain" description="Glycosyltransferase subfamily 4-like N-terminal" evidence="2">
    <location>
        <begin position="13"/>
        <end position="162"/>
    </location>
</feature>
<dbReference type="GO" id="GO:0016757">
    <property type="term" value="F:glycosyltransferase activity"/>
    <property type="evidence" value="ECO:0007669"/>
    <property type="project" value="InterPro"/>
</dbReference>
<dbReference type="EMBL" id="CP009961">
    <property type="protein sequence ID" value="AKG39126.1"/>
    <property type="molecule type" value="Genomic_DNA"/>
</dbReference>
<reference evidence="3 4" key="1">
    <citation type="journal article" date="2015" name="Stand. Genomic Sci.">
        <title>Complete genome sequence of and proposal of Thermofilum uzonense sp. nov. a novel hyperthermophilic crenarchaeon and emended description of the genus Thermofilum.</title>
        <authorList>
            <person name="Toshchakov S.V."/>
            <person name="Korzhenkov A.A."/>
            <person name="Samarov N.I."/>
            <person name="Mazunin I.O."/>
            <person name="Mozhey O.I."/>
            <person name="Shmyr I.S."/>
            <person name="Derbikova K.S."/>
            <person name="Taranov E.A."/>
            <person name="Dominova I.N."/>
            <person name="Bonch-Osmolovskaya E.A."/>
            <person name="Patrushev M.V."/>
            <person name="Podosokorskaya O.A."/>
            <person name="Kublanov I.V."/>
        </authorList>
    </citation>
    <scope>NUCLEOTIDE SEQUENCE [LARGE SCALE GENOMIC DNA]</scope>
    <source>
        <strain evidence="3 4">1807-2</strain>
    </source>
</reference>
<sequence>MRILLVSPKVTGIGGISRHVSALVERLRRKGLEVEVVSAENTPHIPVKGLYNPSFALTSAVKTLLLRVKRDGFDIVHGHNLPVWLSVKSAPARVEVLTLHGIYSESIRILYGGLAGDIATKLESWMLKRVDAVTCVSPRVCEYYQKIGVKTYYIPNGLDLEKLPREGVRLYERQVVYAGRLSYEKGFDILLEAVRLVDPSIHIVVLGSGLKELEERARRLSKELPNFHYLGFKEHFETLKIIAGSDALVLPSRAEGLPTVILEAMALKVPVIASRIPEITSAFGEPLAVLVEPENPVKLAEAVNNTLMNPPRHMIDRAREKVEREFNWDVITEKYVQLYAEILR</sequence>
<dbReference type="InterPro" id="IPR001296">
    <property type="entry name" value="Glyco_trans_1"/>
</dbReference>
<keyword evidence="4" id="KW-1185">Reference proteome</keyword>
<dbReference type="AlphaFoldDB" id="A0A0F7CLB6"/>
<feature type="domain" description="Glycosyl transferase family 1" evidence="1">
    <location>
        <begin position="172"/>
        <end position="320"/>
    </location>
</feature>
<protein>
    <recommendedName>
        <fullName evidence="5">Glycosyltransferase family 1 protein</fullName>
    </recommendedName>
</protein>
<gene>
    <name evidence="3" type="ORF">MA03_07565</name>
</gene>
<dbReference type="KEGG" id="thf:MA03_07565"/>
<dbReference type="Proteomes" id="UP000067434">
    <property type="component" value="Chromosome"/>
</dbReference>
<dbReference type="Pfam" id="PF13439">
    <property type="entry name" value="Glyco_transf_4"/>
    <property type="match status" value="1"/>
</dbReference>
<dbReference type="PATRIC" id="fig|1550241.5.peg.1564"/>
<dbReference type="Pfam" id="PF00534">
    <property type="entry name" value="Glycos_transf_1"/>
    <property type="match status" value="1"/>
</dbReference>
<dbReference type="PANTHER" id="PTHR12526">
    <property type="entry name" value="GLYCOSYLTRANSFERASE"/>
    <property type="match status" value="1"/>
</dbReference>
<evidence type="ECO:0000259" key="2">
    <source>
        <dbReference type="Pfam" id="PF13439"/>
    </source>
</evidence>
<evidence type="ECO:0000313" key="3">
    <source>
        <dbReference type="EMBL" id="AKG39126.1"/>
    </source>
</evidence>
<dbReference type="RefSeq" id="WP_052884668.1">
    <property type="nucleotide sequence ID" value="NZ_CP009961.1"/>
</dbReference>